<dbReference type="NCBIfam" id="TIGR00188">
    <property type="entry name" value="rnpA"/>
    <property type="match status" value="1"/>
</dbReference>
<evidence type="ECO:0000313" key="10">
    <source>
        <dbReference type="Proteomes" id="UP000095552"/>
    </source>
</evidence>
<dbReference type="AlphaFoldDB" id="A0A1E5T746"/>
<dbReference type="EC" id="3.1.26.5" evidence="7 8"/>
<evidence type="ECO:0000256" key="5">
    <source>
        <dbReference type="ARBA" id="ARBA00022801"/>
    </source>
</evidence>
<reference evidence="9 10" key="1">
    <citation type="submission" date="2016-08" db="EMBL/GenBank/DDBJ databases">
        <title>Draft genome of Fabibacter sp. strain SK-8.</title>
        <authorList>
            <person name="Wong S.-K."/>
            <person name="Hamasaki K."/>
            <person name="Yoshizawa S."/>
        </authorList>
    </citation>
    <scope>NUCLEOTIDE SEQUENCE [LARGE SCALE GENOMIC DNA]</scope>
    <source>
        <strain evidence="9 10">SK-8</strain>
    </source>
</reference>
<comment type="subunit">
    <text evidence="7">Consists of a catalytic RNA component (M1 or rnpB) and a protein subunit.</text>
</comment>
<dbReference type="PROSITE" id="PS00648">
    <property type="entry name" value="RIBONUCLEASE_P"/>
    <property type="match status" value="1"/>
</dbReference>
<keyword evidence="3 7" id="KW-0540">Nuclease</keyword>
<dbReference type="GO" id="GO:0042781">
    <property type="term" value="F:3'-tRNA processing endoribonuclease activity"/>
    <property type="evidence" value="ECO:0007669"/>
    <property type="project" value="TreeGrafter"/>
</dbReference>
<dbReference type="PANTHER" id="PTHR33992:SF1">
    <property type="entry name" value="RIBONUCLEASE P PROTEIN COMPONENT"/>
    <property type="match status" value="1"/>
</dbReference>
<comment type="similarity">
    <text evidence="7">Belongs to the RnpA family.</text>
</comment>
<dbReference type="GO" id="GO:0001682">
    <property type="term" value="P:tRNA 5'-leader removal"/>
    <property type="evidence" value="ECO:0007669"/>
    <property type="project" value="UniProtKB-UniRule"/>
</dbReference>
<evidence type="ECO:0000313" key="9">
    <source>
        <dbReference type="EMBL" id="OEK07201.1"/>
    </source>
</evidence>
<evidence type="ECO:0000256" key="8">
    <source>
        <dbReference type="NCBIfam" id="TIGR00188"/>
    </source>
</evidence>
<sequence>MKFTFPKSERLHSKKLIQELFNEGSSFYLYPFKIIFLPKEDLTSNQVLVSVSKKKFKKAVTRNKIKRLIKEAYRLNKHSLDPDADTSSKALIGYIYTGKEVMPFDFIESKLKKSLLRLRKELVESKDP</sequence>
<evidence type="ECO:0000256" key="6">
    <source>
        <dbReference type="ARBA" id="ARBA00022884"/>
    </source>
</evidence>
<keyword evidence="6 7" id="KW-0694">RNA-binding</keyword>
<evidence type="ECO:0000256" key="7">
    <source>
        <dbReference type="HAMAP-Rule" id="MF_00227"/>
    </source>
</evidence>
<evidence type="ECO:0000256" key="3">
    <source>
        <dbReference type="ARBA" id="ARBA00022722"/>
    </source>
</evidence>
<dbReference type="OrthoDB" id="1524972at2"/>
<keyword evidence="2 7" id="KW-0819">tRNA processing</keyword>
<dbReference type="EMBL" id="MDGQ01000003">
    <property type="protein sequence ID" value="OEK07201.1"/>
    <property type="molecule type" value="Genomic_DNA"/>
</dbReference>
<evidence type="ECO:0000256" key="4">
    <source>
        <dbReference type="ARBA" id="ARBA00022759"/>
    </source>
</evidence>
<gene>
    <name evidence="7" type="primary">rnpA</name>
    <name evidence="9" type="ORF">BFP71_00490</name>
</gene>
<keyword evidence="5 7" id="KW-0378">Hydrolase</keyword>
<dbReference type="InterPro" id="IPR014721">
    <property type="entry name" value="Ribsml_uS5_D2-typ_fold_subgr"/>
</dbReference>
<dbReference type="Gene3D" id="3.30.230.10">
    <property type="match status" value="1"/>
</dbReference>
<dbReference type="GO" id="GO:0000049">
    <property type="term" value="F:tRNA binding"/>
    <property type="evidence" value="ECO:0007669"/>
    <property type="project" value="UniProtKB-UniRule"/>
</dbReference>
<dbReference type="InterPro" id="IPR000100">
    <property type="entry name" value="RNase_P"/>
</dbReference>
<comment type="caution">
    <text evidence="9">The sequence shown here is derived from an EMBL/GenBank/DDBJ whole genome shotgun (WGS) entry which is preliminary data.</text>
</comment>
<proteinExistence type="inferred from homology"/>
<dbReference type="HAMAP" id="MF_00227">
    <property type="entry name" value="RNase_P"/>
    <property type="match status" value="1"/>
</dbReference>
<dbReference type="Pfam" id="PF00825">
    <property type="entry name" value="Ribonuclease_P"/>
    <property type="match status" value="1"/>
</dbReference>
<keyword evidence="4 7" id="KW-0255">Endonuclease</keyword>
<accession>A0A1E5T746</accession>
<dbReference type="InterPro" id="IPR020539">
    <property type="entry name" value="RNase_P_CS"/>
</dbReference>
<dbReference type="STRING" id="1563681.BFP71_00490"/>
<dbReference type="GO" id="GO:0030677">
    <property type="term" value="C:ribonuclease P complex"/>
    <property type="evidence" value="ECO:0007669"/>
    <property type="project" value="TreeGrafter"/>
</dbReference>
<evidence type="ECO:0000256" key="2">
    <source>
        <dbReference type="ARBA" id="ARBA00022694"/>
    </source>
</evidence>
<comment type="catalytic activity">
    <reaction evidence="7">
        <text>Endonucleolytic cleavage of RNA, removing 5'-extranucleotides from tRNA precursor.</text>
        <dbReference type="EC" id="3.1.26.5"/>
    </reaction>
</comment>
<protein>
    <recommendedName>
        <fullName evidence="7 8">Ribonuclease P protein component</fullName>
        <shortName evidence="7">RNase P protein</shortName>
        <shortName evidence="7">RNaseP protein</shortName>
        <ecNumber evidence="7 8">3.1.26.5</ecNumber>
    </recommendedName>
    <alternativeName>
        <fullName evidence="7">Protein C5</fullName>
    </alternativeName>
</protein>
<dbReference type="SUPFAM" id="SSF54211">
    <property type="entry name" value="Ribosomal protein S5 domain 2-like"/>
    <property type="match status" value="1"/>
</dbReference>
<keyword evidence="10" id="KW-1185">Reference proteome</keyword>
<evidence type="ECO:0000256" key="1">
    <source>
        <dbReference type="ARBA" id="ARBA00002663"/>
    </source>
</evidence>
<comment type="function">
    <text evidence="1 7">RNaseP catalyzes the removal of the 5'-leader sequence from pre-tRNA to produce the mature 5'-terminus. It can also cleave other RNA substrates such as 4.5S RNA. The protein component plays an auxiliary but essential role in vivo by binding to the 5'-leader sequence and broadening the substrate specificity of the ribozyme.</text>
</comment>
<dbReference type="PANTHER" id="PTHR33992">
    <property type="entry name" value="RIBONUCLEASE P PROTEIN COMPONENT"/>
    <property type="match status" value="1"/>
</dbReference>
<dbReference type="GO" id="GO:0004526">
    <property type="term" value="F:ribonuclease P activity"/>
    <property type="evidence" value="ECO:0007669"/>
    <property type="project" value="UniProtKB-UniRule"/>
</dbReference>
<dbReference type="InterPro" id="IPR020568">
    <property type="entry name" value="Ribosomal_Su5_D2-typ_SF"/>
</dbReference>
<organism evidence="9 10">
    <name type="scientific">Roseivirga misakiensis</name>
    <dbReference type="NCBI Taxonomy" id="1563681"/>
    <lineage>
        <taxon>Bacteria</taxon>
        <taxon>Pseudomonadati</taxon>
        <taxon>Bacteroidota</taxon>
        <taxon>Cytophagia</taxon>
        <taxon>Cytophagales</taxon>
        <taxon>Roseivirgaceae</taxon>
        <taxon>Roseivirga</taxon>
    </lineage>
</organism>
<name>A0A1E5T746_9BACT</name>
<dbReference type="Proteomes" id="UP000095552">
    <property type="component" value="Unassembled WGS sequence"/>
</dbReference>